<feature type="domain" description="THAP-type" evidence="6">
    <location>
        <begin position="5"/>
        <end position="97"/>
    </location>
</feature>
<reference evidence="7" key="3">
    <citation type="submission" date="2025-09" db="UniProtKB">
        <authorList>
            <consortium name="Ensembl"/>
        </authorList>
    </citation>
    <scope>IDENTIFICATION</scope>
</reference>
<reference evidence="7" key="1">
    <citation type="submission" date="2019-06" db="EMBL/GenBank/DDBJ databases">
        <authorList>
            <consortium name="Wellcome Sanger Institute Data Sharing"/>
        </authorList>
    </citation>
    <scope>NUCLEOTIDE SEQUENCE [LARGE SCALE GENOMIC DNA]</scope>
</reference>
<dbReference type="Pfam" id="PF05485">
    <property type="entry name" value="THAP"/>
    <property type="match status" value="1"/>
</dbReference>
<dbReference type="PROSITE" id="PS50950">
    <property type="entry name" value="ZF_THAP"/>
    <property type="match status" value="1"/>
</dbReference>
<accession>A0A672Z4J1</accession>
<keyword evidence="1" id="KW-0479">Metal-binding</keyword>
<organism evidence="7 8">
    <name type="scientific">Sphaeramia orbicularis</name>
    <name type="common">orbiculate cardinalfish</name>
    <dbReference type="NCBI Taxonomy" id="375764"/>
    <lineage>
        <taxon>Eukaryota</taxon>
        <taxon>Metazoa</taxon>
        <taxon>Chordata</taxon>
        <taxon>Craniata</taxon>
        <taxon>Vertebrata</taxon>
        <taxon>Euteleostomi</taxon>
        <taxon>Actinopterygii</taxon>
        <taxon>Neopterygii</taxon>
        <taxon>Teleostei</taxon>
        <taxon>Neoteleostei</taxon>
        <taxon>Acanthomorphata</taxon>
        <taxon>Gobiaria</taxon>
        <taxon>Kurtiformes</taxon>
        <taxon>Apogonoidei</taxon>
        <taxon>Apogonidae</taxon>
        <taxon>Apogoninae</taxon>
        <taxon>Sphaeramia</taxon>
    </lineage>
</organism>
<dbReference type="AlphaFoldDB" id="A0A672Z4J1"/>
<dbReference type="InParanoid" id="A0A672Z4J1"/>
<evidence type="ECO:0000256" key="3">
    <source>
        <dbReference type="ARBA" id="ARBA00022833"/>
    </source>
</evidence>
<evidence type="ECO:0000256" key="1">
    <source>
        <dbReference type="ARBA" id="ARBA00022723"/>
    </source>
</evidence>
<name>A0A672Z4J1_9TELE</name>
<dbReference type="Proteomes" id="UP000472271">
    <property type="component" value="Chromosome 13"/>
</dbReference>
<protein>
    <recommendedName>
        <fullName evidence="6">THAP-type domain-containing protein</fullName>
    </recommendedName>
</protein>
<dbReference type="Ensembl" id="ENSSORT00005012572.1">
    <property type="protein sequence ID" value="ENSSORP00005012176.1"/>
    <property type="gene ID" value="ENSSORG00005006450.1"/>
</dbReference>
<evidence type="ECO:0000256" key="5">
    <source>
        <dbReference type="PROSITE-ProRule" id="PRU00309"/>
    </source>
</evidence>
<keyword evidence="3" id="KW-0862">Zinc</keyword>
<evidence type="ECO:0000256" key="4">
    <source>
        <dbReference type="ARBA" id="ARBA00023125"/>
    </source>
</evidence>
<keyword evidence="8" id="KW-1185">Reference proteome</keyword>
<keyword evidence="2 5" id="KW-0863">Zinc-finger</keyword>
<evidence type="ECO:0000313" key="7">
    <source>
        <dbReference type="Ensembl" id="ENSSORP00005012176.1"/>
    </source>
</evidence>
<dbReference type="GO" id="GO:0003677">
    <property type="term" value="F:DNA binding"/>
    <property type="evidence" value="ECO:0007669"/>
    <property type="project" value="UniProtKB-UniRule"/>
</dbReference>
<sequence>VAEAISKCHCCVSQCISSKQRLLYLSFHGFPSDLVEKKKWVVAIHRDEVPNFRIQLGCTFKCNRCPEHRHFWVEDYQGNISSRWVALLYKELKPSILTNVISQPFKT</sequence>
<keyword evidence="4 5" id="KW-0238">DNA-binding</keyword>
<dbReference type="InterPro" id="IPR006612">
    <property type="entry name" value="THAP_Znf"/>
</dbReference>
<dbReference type="GO" id="GO:0008270">
    <property type="term" value="F:zinc ion binding"/>
    <property type="evidence" value="ECO:0007669"/>
    <property type="project" value="UniProtKB-KW"/>
</dbReference>
<evidence type="ECO:0000256" key="2">
    <source>
        <dbReference type="ARBA" id="ARBA00022771"/>
    </source>
</evidence>
<evidence type="ECO:0000313" key="8">
    <source>
        <dbReference type="Proteomes" id="UP000472271"/>
    </source>
</evidence>
<evidence type="ECO:0000259" key="6">
    <source>
        <dbReference type="PROSITE" id="PS50950"/>
    </source>
</evidence>
<proteinExistence type="predicted"/>
<reference evidence="7" key="2">
    <citation type="submission" date="2025-08" db="UniProtKB">
        <authorList>
            <consortium name="Ensembl"/>
        </authorList>
    </citation>
    <scope>IDENTIFICATION</scope>
</reference>
<dbReference type="SUPFAM" id="SSF57716">
    <property type="entry name" value="Glucocorticoid receptor-like (DNA-binding domain)"/>
    <property type="match status" value="1"/>
</dbReference>